<name>A0A345MK99_BPBSP</name>
<protein>
    <submittedName>
        <fullName evidence="1">Uncharacterized protein</fullName>
    </submittedName>
</protein>
<accession>A0A345MK99</accession>
<gene>
    <name evidence="1" type="ORF">BSP38_239</name>
</gene>
<dbReference type="EMBL" id="MH606185">
    <property type="protein sequence ID" value="AXH71281.1"/>
    <property type="molecule type" value="Genomic_DNA"/>
</dbReference>
<evidence type="ECO:0000313" key="2">
    <source>
        <dbReference type="Proteomes" id="UP000260425"/>
    </source>
</evidence>
<organism evidence="1 2">
    <name type="scientific">Bacillus phage BSP38</name>
    <dbReference type="NCBI Taxonomy" id="2283013"/>
    <lineage>
        <taxon>Viruses</taxon>
        <taxon>Duplodnaviria</taxon>
        <taxon>Heunggongvirae</taxon>
        <taxon>Uroviricota</taxon>
        <taxon>Caudoviricetes</taxon>
        <taxon>Herelleviridae</taxon>
        <taxon>Bastillevirinae</taxon>
        <taxon>Jeonjuvirus</taxon>
        <taxon>Jeonjuvirus BSP38</taxon>
    </lineage>
</organism>
<reference evidence="1 2" key="1">
    <citation type="submission" date="2018-07" db="EMBL/GenBank/DDBJ databases">
        <title>Complete nucleotide sequence of Bacillus phage BSP38.</title>
        <authorList>
            <person name="Ghosh K."/>
            <person name="Kim K.-P."/>
        </authorList>
    </citation>
    <scope>NUCLEOTIDE SEQUENCE [LARGE SCALE GENOMIC DNA]</scope>
</reference>
<dbReference type="Proteomes" id="UP000260425">
    <property type="component" value="Segment"/>
</dbReference>
<organismHost>
    <name type="scientific">Bacillus subtilis</name>
    <dbReference type="NCBI Taxonomy" id="1423"/>
</organismHost>
<evidence type="ECO:0000313" key="1">
    <source>
        <dbReference type="EMBL" id="AXH71281.1"/>
    </source>
</evidence>
<sequence>MGYVAVLKTEVQEEQQSLALNEEQAMALYMQIGSYEGKINRYANPQNWGKWDKYTRLKRKILQWQQNI</sequence>
<proteinExistence type="predicted"/>
<keyword evidence="2" id="KW-1185">Reference proteome</keyword>